<dbReference type="RefSeq" id="WP_006433115.1">
    <property type="nucleotide sequence ID" value="NZ_AOID01000063.1"/>
</dbReference>
<dbReference type="InterPro" id="IPR040493">
    <property type="entry name" value="DUF5518"/>
</dbReference>
<evidence type="ECO:0000313" key="2">
    <source>
        <dbReference type="EMBL" id="ELY63146.1"/>
    </source>
</evidence>
<sequence length="147" mass="14505">MVGVLSNESNETWQYALLGGLVSIPFTAASYLQTGSELSLAPVFFGALLAGFLAERAAGSNSGVGVRAGLIGGLPAVLLLVDLLAASSGLGGPAWFVALGLALLLGFAAVVGILAFGLAALVGIAGARVGGWLADRGSRRRPPATGG</sequence>
<feature type="transmembrane region" description="Helical" evidence="1">
    <location>
        <begin position="66"/>
        <end position="88"/>
    </location>
</feature>
<keyword evidence="1" id="KW-0472">Membrane</keyword>
<reference evidence="2 3" key="1">
    <citation type="journal article" date="2014" name="PLoS Genet.">
        <title>Phylogenetically driven sequencing of extremely halophilic archaea reveals strategies for static and dynamic osmo-response.</title>
        <authorList>
            <person name="Becker E.A."/>
            <person name="Seitzer P.M."/>
            <person name="Tritt A."/>
            <person name="Larsen D."/>
            <person name="Krusor M."/>
            <person name="Yao A.I."/>
            <person name="Wu D."/>
            <person name="Madern D."/>
            <person name="Eisen J.A."/>
            <person name="Darling A.E."/>
            <person name="Facciotti M.T."/>
        </authorList>
    </citation>
    <scope>NUCLEOTIDE SEQUENCE [LARGE SCALE GENOMIC DNA]</scope>
    <source>
        <strain evidence="2 3">JCM 10478</strain>
    </source>
</reference>
<evidence type="ECO:0000256" key="1">
    <source>
        <dbReference type="SAM" id="Phobius"/>
    </source>
</evidence>
<keyword evidence="3" id="KW-1185">Reference proteome</keyword>
<organism evidence="2 3">
    <name type="scientific">Natrinema versiforme JCM 10478</name>
    <dbReference type="NCBI Taxonomy" id="1227496"/>
    <lineage>
        <taxon>Archaea</taxon>
        <taxon>Methanobacteriati</taxon>
        <taxon>Methanobacteriota</taxon>
        <taxon>Stenosarchaea group</taxon>
        <taxon>Halobacteria</taxon>
        <taxon>Halobacteriales</taxon>
        <taxon>Natrialbaceae</taxon>
        <taxon>Natrinema</taxon>
    </lineage>
</organism>
<feature type="transmembrane region" description="Helical" evidence="1">
    <location>
        <begin position="38"/>
        <end position="54"/>
    </location>
</feature>
<proteinExistence type="predicted"/>
<dbReference type="EMBL" id="AOID01000063">
    <property type="protein sequence ID" value="ELY63146.1"/>
    <property type="molecule type" value="Genomic_DNA"/>
</dbReference>
<protein>
    <recommendedName>
        <fullName evidence="4">DUF5518 domain-containing protein</fullName>
    </recommendedName>
</protein>
<dbReference type="OrthoDB" id="177437at2157"/>
<comment type="caution">
    <text evidence="2">The sequence shown here is derived from an EMBL/GenBank/DDBJ whole genome shotgun (WGS) entry which is preliminary data.</text>
</comment>
<evidence type="ECO:0008006" key="4">
    <source>
        <dbReference type="Google" id="ProtNLM"/>
    </source>
</evidence>
<feature type="transmembrane region" description="Helical" evidence="1">
    <location>
        <begin position="12"/>
        <end position="32"/>
    </location>
</feature>
<name>L9XP04_9EURY</name>
<evidence type="ECO:0000313" key="3">
    <source>
        <dbReference type="Proteomes" id="UP000011632"/>
    </source>
</evidence>
<dbReference type="AlphaFoldDB" id="L9XP04"/>
<dbReference type="Proteomes" id="UP000011632">
    <property type="component" value="Unassembled WGS sequence"/>
</dbReference>
<keyword evidence="1" id="KW-0812">Transmembrane</keyword>
<dbReference type="Pfam" id="PF17647">
    <property type="entry name" value="DUF5518"/>
    <property type="match status" value="1"/>
</dbReference>
<gene>
    <name evidence="2" type="ORF">C489_20071</name>
</gene>
<keyword evidence="1" id="KW-1133">Transmembrane helix</keyword>
<accession>L9XP04</accession>
<dbReference type="PATRIC" id="fig|1227496.3.peg.4021"/>
<feature type="transmembrane region" description="Helical" evidence="1">
    <location>
        <begin position="94"/>
        <end position="127"/>
    </location>
</feature>